<keyword evidence="2" id="KW-1185">Reference proteome</keyword>
<dbReference type="EMBL" id="CP029186">
    <property type="protein sequence ID" value="AWH83687.1"/>
    <property type="molecule type" value="Genomic_DNA"/>
</dbReference>
<dbReference type="OrthoDB" id="1364654at2"/>
<proteinExistence type="predicted"/>
<evidence type="ECO:0000313" key="1">
    <source>
        <dbReference type="EMBL" id="AWH83687.1"/>
    </source>
</evidence>
<dbReference type="AlphaFoldDB" id="A0A2S1QTD4"/>
<dbReference type="RefSeq" id="WP_108776403.1">
    <property type="nucleotide sequence ID" value="NZ_CP029186.1"/>
</dbReference>
<gene>
    <name evidence="1" type="ORF">HYN59_00505</name>
</gene>
<name>A0A2S1QTD4_9FLAO</name>
<evidence type="ECO:0000313" key="2">
    <source>
        <dbReference type="Proteomes" id="UP000244929"/>
    </source>
</evidence>
<protein>
    <submittedName>
        <fullName evidence="1">Uncharacterized protein</fullName>
    </submittedName>
</protein>
<organism evidence="1 2">
    <name type="scientific">Flavobacterium album</name>
    <dbReference type="NCBI Taxonomy" id="2175091"/>
    <lineage>
        <taxon>Bacteria</taxon>
        <taxon>Pseudomonadati</taxon>
        <taxon>Bacteroidota</taxon>
        <taxon>Flavobacteriia</taxon>
        <taxon>Flavobacteriales</taxon>
        <taxon>Flavobacteriaceae</taxon>
        <taxon>Flavobacterium</taxon>
    </lineage>
</organism>
<reference evidence="1 2" key="1">
    <citation type="submission" date="2018-04" db="EMBL/GenBank/DDBJ databases">
        <title>Genome sequencing of Flavobacterium sp. HYN0059.</title>
        <authorList>
            <person name="Yi H."/>
            <person name="Baek C."/>
        </authorList>
    </citation>
    <scope>NUCLEOTIDE SEQUENCE [LARGE SCALE GENOMIC DNA]</scope>
    <source>
        <strain evidence="1 2">HYN0059</strain>
    </source>
</reference>
<sequence>MDYQYAKDAFEELKNFEGKADFKGADTVIDYFVLLPKKEVEDIDINAFLETHQASGSFEIEGGHEDEKYTIIGINVAKAAYSNDVDYFMKLLVW</sequence>
<accession>A0A2S1QTD4</accession>
<dbReference type="Proteomes" id="UP000244929">
    <property type="component" value="Chromosome"/>
</dbReference>
<dbReference type="KEGG" id="falb:HYN59_00505"/>